<keyword evidence="14" id="KW-1185">Reference proteome</keyword>
<comment type="catalytic activity">
    <reaction evidence="11">
        <text>an alpha-D-Man-(1-&gt;2)-alpha-D-Man-(1-&gt;2)-alpha-D-Man-(1-&gt;3)-[alpha-D-Man-(1-&gt;2)-alpha-D-Man-(1-&gt;3)-alpha-D-Man-(1-&gt;6)]-beta-D-Man-(1-&gt;4)-beta-D-GlcNAc-(1-&gt;4)-alpha-D-GlcNAc-diphospho-di-trans,poly-cis-dolichol + a di-trans,poly-cis-dolichyl beta-D-mannosyl phosphate = an alpha-D-Man-(1-&gt;2)-alpha-D-Man-(1-&gt;2)-alpha-D-Man-(1-&gt;3)-[alpha-D-Man-(1-&gt;2)-alpha-D-Man-(1-&gt;3)-[alpha-D-Man-(1-&gt;6)]-alpha-D-Man-(1-&gt;6)]-beta-D-Man-(1-&gt;4)-beta-D-GlcNAc-(1-&gt;4)-alpha-D-GlcNAc-diphospho-di-trans,poly-cis-dolichol + a di-trans,poly-cis-dolichyl phosphate + H(+)</text>
        <dbReference type="Rhea" id="RHEA:29535"/>
        <dbReference type="Rhea" id="RHEA-COMP:19498"/>
        <dbReference type="Rhea" id="RHEA-COMP:19501"/>
        <dbReference type="Rhea" id="RHEA-COMP:19518"/>
        <dbReference type="Rhea" id="RHEA-COMP:19519"/>
        <dbReference type="ChEBI" id="CHEBI:15378"/>
        <dbReference type="ChEBI" id="CHEBI:57683"/>
        <dbReference type="ChEBI" id="CHEBI:58211"/>
        <dbReference type="ChEBI" id="CHEBI:132517"/>
        <dbReference type="ChEBI" id="CHEBI:132519"/>
        <dbReference type="EC" id="2.4.1.260"/>
    </reaction>
    <physiologicalReaction direction="left-to-right" evidence="11">
        <dbReference type="Rhea" id="RHEA:29536"/>
    </physiologicalReaction>
</comment>
<feature type="transmembrane region" description="Helical" evidence="12">
    <location>
        <begin position="6"/>
        <end position="25"/>
    </location>
</feature>
<evidence type="ECO:0000256" key="5">
    <source>
        <dbReference type="ARBA" id="ARBA00022679"/>
    </source>
</evidence>
<dbReference type="RefSeq" id="XP_024720473.1">
    <property type="nucleotide sequence ID" value="XM_024867590.1"/>
</dbReference>
<dbReference type="InParanoid" id="A0A2T3B0N1"/>
<keyword evidence="6 12" id="KW-0812">Transmembrane</keyword>
<feature type="transmembrane region" description="Helical" evidence="12">
    <location>
        <begin position="60"/>
        <end position="81"/>
    </location>
</feature>
<evidence type="ECO:0000256" key="12">
    <source>
        <dbReference type="RuleBase" id="RU363075"/>
    </source>
</evidence>
<dbReference type="STRING" id="857342.A0A2T3B0N1"/>
<dbReference type="AlphaFoldDB" id="A0A2T3B0N1"/>
<dbReference type="FunCoup" id="A0A2T3B0N1">
    <property type="interactions" value="395"/>
</dbReference>
<evidence type="ECO:0000256" key="4">
    <source>
        <dbReference type="ARBA" id="ARBA00022676"/>
    </source>
</evidence>
<evidence type="ECO:0000256" key="9">
    <source>
        <dbReference type="ARBA" id="ARBA00023136"/>
    </source>
</evidence>
<proteinExistence type="inferred from homology"/>
<keyword evidence="7 12" id="KW-0256">Endoplasmic reticulum</keyword>
<sequence>MKAPDLILYLLIPTLILIHLLVAPYTKVEESFNIQATHDIIHHQPFSGIQNFDHVSFPGAVPRTFVGALLLAALSKPILLLTGSEDSIQHAQVIVRAVLGLLNAAALLRYKTGLDKAFGKNVGRWYILLQASQFHVIYYASRTLPNMFAFALTTLALREFLPITGERRQSNLGIFLLVLAGVIFRSEIALLLFTQLAFLLVQSRVSLQSIIPTGLISALVALAISIPVDSYFWQRPIWPELAGFYYNAIQGKSADWGTSPYIYYFSSLLPRLLLNPLILIALIPLSLIIPATRFQSRDLVVPSVLFIAIYSLQPHKESRFIIYVVPALTAAASLSASYIWTRRSKSILYSFGALFLAASITSSFAGSTAMLLISSLNYPGGEALSRLHNFLAQDPSSIPTINGTGLVKIHMDVLSCMTGITRFQQYSSFGLNSEDSLALGRGQLPEISGIRTHLVYDKTEEGDELLDPQWWSNFDFALMEEPGKAIGAWEVISTVYAYAGIEVLRPGQRGVGEILETTYEANNLTKETPDSAEVRSRVEELKGSNLLTQEIRSLNVLKNKFLKGELSRYEIYLLLKGEVRLFTGGWWVGPRMVPRISILRRIKDSLP</sequence>
<evidence type="ECO:0000256" key="2">
    <source>
        <dbReference type="ARBA" id="ARBA00004922"/>
    </source>
</evidence>
<feature type="transmembrane region" description="Helical" evidence="12">
    <location>
        <begin position="210"/>
        <end position="228"/>
    </location>
</feature>
<comment type="function">
    <text evidence="10">Mannosyltransferase that operates in the biosynthetic pathway of dolichol-linked oligosaccharides, the glycan precursors employed in protein asparagine (N)-glycosylation. The assembly of dolichol-linked oligosaccharides begins on the cytosolic side of the endoplasmic reticulum membrane and finishes in its lumen. The sequential addition of sugars to dolichol pyrophosphate produces dolichol-linked oligosaccharides containing fourteen sugars, including two GlcNAcs, nine mannoses and three glucoses. Once assembled, the oligosaccharide is transferred from the lipid to nascent proteins by oligosaccharyltransferases. In the lumen of the endoplasmic reticulum, adds the eighth mannose residue in an alpha-1,6 linkage onto Man(7)GlcNAc(2)-PP-dolichol to produce Man(8)GlcNAc(2)-PP-dolichol.</text>
</comment>
<feature type="transmembrane region" description="Helical" evidence="12">
    <location>
        <begin position="172"/>
        <end position="198"/>
    </location>
</feature>
<evidence type="ECO:0000256" key="7">
    <source>
        <dbReference type="ARBA" id="ARBA00022824"/>
    </source>
</evidence>
<evidence type="ECO:0000256" key="6">
    <source>
        <dbReference type="ARBA" id="ARBA00022692"/>
    </source>
</evidence>
<dbReference type="GO" id="GO:0005789">
    <property type="term" value="C:endoplasmic reticulum membrane"/>
    <property type="evidence" value="ECO:0007669"/>
    <property type="project" value="UniProtKB-SubCell"/>
</dbReference>
<feature type="transmembrane region" description="Helical" evidence="12">
    <location>
        <begin position="320"/>
        <end position="340"/>
    </location>
</feature>
<dbReference type="OrthoDB" id="19039at2759"/>
<evidence type="ECO:0000256" key="10">
    <source>
        <dbReference type="ARBA" id="ARBA00044721"/>
    </source>
</evidence>
<organism evidence="13 14">
    <name type="scientific">Amorphotheca resinae ATCC 22711</name>
    <dbReference type="NCBI Taxonomy" id="857342"/>
    <lineage>
        <taxon>Eukaryota</taxon>
        <taxon>Fungi</taxon>
        <taxon>Dikarya</taxon>
        <taxon>Ascomycota</taxon>
        <taxon>Pezizomycotina</taxon>
        <taxon>Leotiomycetes</taxon>
        <taxon>Helotiales</taxon>
        <taxon>Amorphothecaceae</taxon>
        <taxon>Amorphotheca</taxon>
    </lineage>
</organism>
<dbReference type="Proteomes" id="UP000241818">
    <property type="component" value="Unassembled WGS sequence"/>
</dbReference>
<feature type="transmembrane region" description="Helical" evidence="12">
    <location>
        <begin position="347"/>
        <end position="373"/>
    </location>
</feature>
<evidence type="ECO:0000313" key="14">
    <source>
        <dbReference type="Proteomes" id="UP000241818"/>
    </source>
</evidence>
<dbReference type="Pfam" id="PF03901">
    <property type="entry name" value="Glyco_transf_22"/>
    <property type="match status" value="1"/>
</dbReference>
<comment type="similarity">
    <text evidence="3 12">Belongs to the glycosyltransferase 22 family.</text>
</comment>
<keyword evidence="5 13" id="KW-0808">Transferase</keyword>
<feature type="transmembrane region" description="Helical" evidence="12">
    <location>
        <begin position="147"/>
        <end position="165"/>
    </location>
</feature>
<name>A0A2T3B0N1_AMORE</name>
<dbReference type="EMBL" id="KZ679012">
    <property type="protein sequence ID" value="PSS16965.1"/>
    <property type="molecule type" value="Genomic_DNA"/>
</dbReference>
<evidence type="ECO:0000313" key="13">
    <source>
        <dbReference type="EMBL" id="PSS16965.1"/>
    </source>
</evidence>
<evidence type="ECO:0000256" key="3">
    <source>
        <dbReference type="ARBA" id="ARBA00007063"/>
    </source>
</evidence>
<keyword evidence="9 12" id="KW-0472">Membrane</keyword>
<comment type="pathway">
    <text evidence="2">Protein modification; protein glycosylation.</text>
</comment>
<dbReference type="GO" id="GO:0006487">
    <property type="term" value="P:protein N-linked glycosylation"/>
    <property type="evidence" value="ECO:0007669"/>
    <property type="project" value="TreeGrafter"/>
</dbReference>
<gene>
    <name evidence="13" type="ORF">M430DRAFT_42931</name>
</gene>
<evidence type="ECO:0000256" key="1">
    <source>
        <dbReference type="ARBA" id="ARBA00004477"/>
    </source>
</evidence>
<dbReference type="PANTHER" id="PTHR22760">
    <property type="entry name" value="GLYCOSYLTRANSFERASE"/>
    <property type="match status" value="1"/>
</dbReference>
<evidence type="ECO:0000256" key="8">
    <source>
        <dbReference type="ARBA" id="ARBA00022989"/>
    </source>
</evidence>
<accession>A0A2T3B0N1</accession>
<dbReference type="UniPathway" id="UPA00378"/>
<keyword evidence="8 12" id="KW-1133">Transmembrane helix</keyword>
<dbReference type="GO" id="GO:0052917">
    <property type="term" value="F:dol-P-Man:Man(7)GlcNAc(2)-PP-Dol alpha-1,6-mannosyltransferase activity"/>
    <property type="evidence" value="ECO:0007669"/>
    <property type="project" value="UniProtKB-EC"/>
</dbReference>
<dbReference type="PANTHER" id="PTHR22760:SF1">
    <property type="entry name" value="DOL-P-MAN:MAN(7)GLCNAC(2)-PP-DOL ALPHA-1,6-MANNOSYLTRANSFERASE"/>
    <property type="match status" value="1"/>
</dbReference>
<dbReference type="EC" id="2.4.1.-" evidence="12"/>
<evidence type="ECO:0000256" key="11">
    <source>
        <dbReference type="ARBA" id="ARBA00048899"/>
    </source>
</evidence>
<dbReference type="InterPro" id="IPR005599">
    <property type="entry name" value="GPI_mannosylTrfase"/>
</dbReference>
<comment type="subcellular location">
    <subcellularLocation>
        <location evidence="1 12">Endoplasmic reticulum membrane</location>
        <topology evidence="1 12">Multi-pass membrane protein</topology>
    </subcellularLocation>
</comment>
<feature type="transmembrane region" description="Helical" evidence="12">
    <location>
        <begin position="272"/>
        <end position="292"/>
    </location>
</feature>
<feature type="transmembrane region" description="Helical" evidence="12">
    <location>
        <begin position="93"/>
        <end position="110"/>
    </location>
</feature>
<protein>
    <recommendedName>
        <fullName evidence="12">Mannosyltransferase</fullName>
        <ecNumber evidence="12">2.4.1.-</ecNumber>
    </recommendedName>
</protein>
<dbReference type="GeneID" id="36575671"/>
<keyword evidence="4 12" id="KW-0328">Glycosyltransferase</keyword>
<reference evidence="13 14" key="1">
    <citation type="journal article" date="2018" name="New Phytol.">
        <title>Comparative genomics and transcriptomics depict ericoid mycorrhizal fungi as versatile saprotrophs and plant mutualists.</title>
        <authorList>
            <person name="Martino E."/>
            <person name="Morin E."/>
            <person name="Grelet G.A."/>
            <person name="Kuo A."/>
            <person name="Kohler A."/>
            <person name="Daghino S."/>
            <person name="Barry K.W."/>
            <person name="Cichocki N."/>
            <person name="Clum A."/>
            <person name="Dockter R.B."/>
            <person name="Hainaut M."/>
            <person name="Kuo R.C."/>
            <person name="LaButti K."/>
            <person name="Lindahl B.D."/>
            <person name="Lindquist E.A."/>
            <person name="Lipzen A."/>
            <person name="Khouja H.R."/>
            <person name="Magnuson J."/>
            <person name="Murat C."/>
            <person name="Ohm R.A."/>
            <person name="Singer S.W."/>
            <person name="Spatafora J.W."/>
            <person name="Wang M."/>
            <person name="Veneault-Fourrey C."/>
            <person name="Henrissat B."/>
            <person name="Grigoriev I.V."/>
            <person name="Martin F.M."/>
            <person name="Perotto S."/>
        </authorList>
    </citation>
    <scope>NUCLEOTIDE SEQUENCE [LARGE SCALE GENOMIC DNA]</scope>
    <source>
        <strain evidence="13 14">ATCC 22711</strain>
    </source>
</reference>